<dbReference type="AlphaFoldDB" id="A0A919APJ8"/>
<protein>
    <submittedName>
        <fullName evidence="1">Uncharacterized protein</fullName>
    </submittedName>
</protein>
<reference evidence="1" key="1">
    <citation type="journal article" date="2014" name="Int. J. Syst. Evol. Microbiol.">
        <title>Complete genome sequence of Corynebacterium casei LMG S-19264T (=DSM 44701T), isolated from a smear-ripened cheese.</title>
        <authorList>
            <consortium name="US DOE Joint Genome Institute (JGI-PGF)"/>
            <person name="Walter F."/>
            <person name="Albersmeier A."/>
            <person name="Kalinowski J."/>
            <person name="Ruckert C."/>
        </authorList>
    </citation>
    <scope>NUCLEOTIDE SEQUENCE</scope>
    <source>
        <strain evidence="1">JCM 3302</strain>
    </source>
</reference>
<dbReference type="Proteomes" id="UP000641386">
    <property type="component" value="Unassembled WGS sequence"/>
</dbReference>
<reference evidence="1" key="2">
    <citation type="submission" date="2020-09" db="EMBL/GenBank/DDBJ databases">
        <authorList>
            <person name="Sun Q."/>
            <person name="Ohkuma M."/>
        </authorList>
    </citation>
    <scope>NUCLEOTIDE SEQUENCE</scope>
    <source>
        <strain evidence="1">JCM 3302</strain>
    </source>
</reference>
<keyword evidence="2" id="KW-1185">Reference proteome</keyword>
<dbReference type="EMBL" id="BNBC01000072">
    <property type="protein sequence ID" value="GHF15836.1"/>
    <property type="molecule type" value="Genomic_DNA"/>
</dbReference>
<proteinExistence type="predicted"/>
<sequence length="109" mass="11447">MIADTPQHTYQVLTAGAALAAGRRSSAVAGEPVDREGVMLRWFRPGQRPLTAEAAPQQVVHTRLVVLPLDGTFDAANAEPIHITGSIRVRVVTQTRPGGGGAAQIVSTL</sequence>
<name>A0A919APJ8_9ACTN</name>
<evidence type="ECO:0000313" key="2">
    <source>
        <dbReference type="Proteomes" id="UP000641386"/>
    </source>
</evidence>
<gene>
    <name evidence="1" type="ORF">GCM10014715_83900</name>
</gene>
<comment type="caution">
    <text evidence="1">The sequence shown here is derived from an EMBL/GenBank/DDBJ whole genome shotgun (WGS) entry which is preliminary data.</text>
</comment>
<evidence type="ECO:0000313" key="1">
    <source>
        <dbReference type="EMBL" id="GHF15836.1"/>
    </source>
</evidence>
<organism evidence="1 2">
    <name type="scientific">Streptomyces spiralis</name>
    <dbReference type="NCBI Taxonomy" id="66376"/>
    <lineage>
        <taxon>Bacteria</taxon>
        <taxon>Bacillati</taxon>
        <taxon>Actinomycetota</taxon>
        <taxon>Actinomycetes</taxon>
        <taxon>Kitasatosporales</taxon>
        <taxon>Streptomycetaceae</taxon>
        <taxon>Streptomyces</taxon>
    </lineage>
</organism>
<accession>A0A919APJ8</accession>